<feature type="compositionally biased region" description="Pro residues" evidence="1">
    <location>
        <begin position="289"/>
        <end position="329"/>
    </location>
</feature>
<feature type="compositionally biased region" description="Pro residues" evidence="1">
    <location>
        <begin position="60"/>
        <end position="84"/>
    </location>
</feature>
<evidence type="ECO:0000313" key="2">
    <source>
        <dbReference type="EMBL" id="CAB9505407.1"/>
    </source>
</evidence>
<protein>
    <submittedName>
        <fullName evidence="2">Uncharacterized protein</fullName>
    </submittedName>
</protein>
<feature type="compositionally biased region" description="Low complexity" evidence="1">
    <location>
        <begin position="228"/>
        <end position="246"/>
    </location>
</feature>
<dbReference type="Proteomes" id="UP001153069">
    <property type="component" value="Unassembled WGS sequence"/>
</dbReference>
<dbReference type="PANTHER" id="PTHR23330">
    <property type="entry name" value="P300 TRANSCRIPTIONAL COFACTOR JMY-RELATED"/>
    <property type="match status" value="1"/>
</dbReference>
<proteinExistence type="predicted"/>
<dbReference type="PANTHER" id="PTHR23330:SF9">
    <property type="entry name" value="PROLINE-RICH PROTEIN 11"/>
    <property type="match status" value="1"/>
</dbReference>
<feature type="compositionally biased region" description="Polar residues" evidence="1">
    <location>
        <begin position="433"/>
        <end position="448"/>
    </location>
</feature>
<accession>A0A9N8HA57</accession>
<dbReference type="AlphaFoldDB" id="A0A9N8HA57"/>
<dbReference type="EMBL" id="CAICTM010000229">
    <property type="protein sequence ID" value="CAB9505407.1"/>
    <property type="molecule type" value="Genomic_DNA"/>
</dbReference>
<organism evidence="2 3">
    <name type="scientific">Seminavis robusta</name>
    <dbReference type="NCBI Taxonomy" id="568900"/>
    <lineage>
        <taxon>Eukaryota</taxon>
        <taxon>Sar</taxon>
        <taxon>Stramenopiles</taxon>
        <taxon>Ochrophyta</taxon>
        <taxon>Bacillariophyta</taxon>
        <taxon>Bacillariophyceae</taxon>
        <taxon>Bacillariophycidae</taxon>
        <taxon>Naviculales</taxon>
        <taxon>Naviculaceae</taxon>
        <taxon>Seminavis</taxon>
    </lineage>
</organism>
<feature type="compositionally biased region" description="Pro residues" evidence="1">
    <location>
        <begin position="247"/>
        <end position="267"/>
    </location>
</feature>
<name>A0A9N8HA57_9STRA</name>
<evidence type="ECO:0000256" key="1">
    <source>
        <dbReference type="SAM" id="MobiDB-lite"/>
    </source>
</evidence>
<sequence length="448" mass="48881">MAQCQWKDDTGAQECPRQPPPPPAAVPYRGRLPPANRGGGEDGAIQRHSSGSGRLHRYSEPPPLVPPPPASPPKQPKPQAPPPQYEIVEEEIIEEVIVVEEEIIEDDGESIGNSSEFQSDQPAPGSSTNGTGNAPHDEQMHVSLWLHEQDSIVSTLDDDMNWEMDGSGQQQPRPEQDEPPPLVHPNQIQQQQHNNNHNIRNQTPPNRDTIPRGETFTSSTQQAPSIIAEADASAGAATRTATTTTSGPPPAPHHPTTTTPPAPPPEAPATKSNFFGWGSRATPTNDTTDPPPHAAPVSPPAPAPAPRPPSPPPREPSPPPMEPPSPPPPETKRQPPQDRPPPQRRNRPSGTGGRKGKLLPTNDLLGPSTFDQRPPSSGRTDNPFKMSLARSYQRSLRHREMMSQSERLAATRADEEYEQQQRQQEAIRRRRTNNLPKISLQVNATRAK</sequence>
<gene>
    <name evidence="2" type="ORF">SEMRO_230_G093230.1</name>
</gene>
<feature type="compositionally biased region" description="Polar residues" evidence="1">
    <location>
        <begin position="111"/>
        <end position="132"/>
    </location>
</feature>
<keyword evidence="3" id="KW-1185">Reference proteome</keyword>
<feature type="compositionally biased region" description="Acidic residues" evidence="1">
    <location>
        <begin position="87"/>
        <end position="109"/>
    </location>
</feature>
<feature type="region of interest" description="Disordered" evidence="1">
    <location>
        <begin position="1"/>
        <end position="448"/>
    </location>
</feature>
<comment type="caution">
    <text evidence="2">The sequence shown here is derived from an EMBL/GenBank/DDBJ whole genome shotgun (WGS) entry which is preliminary data.</text>
</comment>
<feature type="compositionally biased region" description="Polar residues" evidence="1">
    <location>
        <begin position="215"/>
        <end position="224"/>
    </location>
</feature>
<evidence type="ECO:0000313" key="3">
    <source>
        <dbReference type="Proteomes" id="UP001153069"/>
    </source>
</evidence>
<reference evidence="2" key="1">
    <citation type="submission" date="2020-06" db="EMBL/GenBank/DDBJ databases">
        <authorList>
            <consortium name="Plant Systems Biology data submission"/>
        </authorList>
    </citation>
    <scope>NUCLEOTIDE SEQUENCE</scope>
    <source>
        <strain evidence="2">D6</strain>
    </source>
</reference>
<feature type="compositionally biased region" description="Basic and acidic residues" evidence="1">
    <location>
        <begin position="1"/>
        <end position="10"/>
    </location>
</feature>
<feature type="compositionally biased region" description="Polar residues" evidence="1">
    <location>
        <begin position="369"/>
        <end position="380"/>
    </location>
</feature>
<feature type="compositionally biased region" description="Low complexity" evidence="1">
    <location>
        <begin position="186"/>
        <end position="202"/>
    </location>
</feature>